<organism evidence="2 3">
    <name type="scientific">Apiospora saccharicola</name>
    <dbReference type="NCBI Taxonomy" id="335842"/>
    <lineage>
        <taxon>Eukaryota</taxon>
        <taxon>Fungi</taxon>
        <taxon>Dikarya</taxon>
        <taxon>Ascomycota</taxon>
        <taxon>Pezizomycotina</taxon>
        <taxon>Sordariomycetes</taxon>
        <taxon>Xylariomycetidae</taxon>
        <taxon>Amphisphaeriales</taxon>
        <taxon>Apiosporaceae</taxon>
        <taxon>Apiospora</taxon>
    </lineage>
</organism>
<feature type="compositionally biased region" description="Basic and acidic residues" evidence="1">
    <location>
        <begin position="479"/>
        <end position="488"/>
    </location>
</feature>
<dbReference type="EMBL" id="JAQQWM010000001">
    <property type="protein sequence ID" value="KAK8082152.1"/>
    <property type="molecule type" value="Genomic_DNA"/>
</dbReference>
<accession>A0ABR1WFC4</accession>
<feature type="region of interest" description="Disordered" evidence="1">
    <location>
        <begin position="134"/>
        <end position="200"/>
    </location>
</feature>
<sequence>MSSKKQPLPAVETDKLQLQYATPSCATMSSKKQPLPAVNANKLSDETSSAPGTIQREFNQNGNIPLTCFICPSNPHFSDISHLLTHISSKGHLQNKFKMDIDKKDDQGAARKMQQFDSWYQEHGIEDLLRARSDAREQKQRISQNRKSGNLTNAKVKASSSHGSVGITKRGRGGRRNNTVQPKPRASNVKPELEEGDESVSFTDGFPFTYGLPLPYWHPGHDLQTFGLPSYHAGLDFPLSRMLSGPDYPQYNHTFSGNGIDEDDYDNLSNHEEDEYFEDEDDVTSFPSDNTADTSLIGVPDLPEGLTAEDAHNAKFKKGEWLKGMDVFDAASQEDRRKRNQRKDPSVLAKMQLNSGLVAQTETVCDLQFIKQRERNVYDEPSVDGSGDEKKTSRTGRGRKPRASKASRDKSPKPRGRKPKTTQMPKPSPALRGSRRTGGATRGRGGRGGRGGRTATSASRDDEKAVPAHTRITRSSRLKGNEDIKVEPSEQVYGDGPEDVFRDSEVSSRGEGWPPSSRWHGNSADPNSFSAGHFGIPFGQRPSDGLPSLALRPSHPNLNLLSPTPTHKGQHSRLYNGKENDVFAFNREHTQNPYLTSLSPHEGNPFNPLCVQSRDGVGFRPFSPYDDDAKPTTNGFQPINAHNGQNGYSSLHFPSRNTPTAFQPSSHHDHFNI</sequence>
<feature type="compositionally biased region" description="Gly residues" evidence="1">
    <location>
        <begin position="440"/>
        <end position="452"/>
    </location>
</feature>
<evidence type="ECO:0000313" key="2">
    <source>
        <dbReference type="EMBL" id="KAK8082152.1"/>
    </source>
</evidence>
<proteinExistence type="predicted"/>
<feature type="compositionally biased region" description="Basic and acidic residues" evidence="1">
    <location>
        <begin position="499"/>
        <end position="508"/>
    </location>
</feature>
<gene>
    <name evidence="2" type="ORF">PG996_000933</name>
</gene>
<feature type="compositionally biased region" description="Basic residues" evidence="1">
    <location>
        <begin position="393"/>
        <end position="405"/>
    </location>
</feature>
<reference evidence="2 3" key="1">
    <citation type="submission" date="2023-01" db="EMBL/GenBank/DDBJ databases">
        <title>Analysis of 21 Apiospora genomes using comparative genomics revels a genus with tremendous synthesis potential of carbohydrate active enzymes and secondary metabolites.</title>
        <authorList>
            <person name="Sorensen T."/>
        </authorList>
    </citation>
    <scope>NUCLEOTIDE SEQUENCE [LARGE SCALE GENOMIC DNA]</scope>
    <source>
        <strain evidence="2 3">CBS 83171</strain>
    </source>
</reference>
<feature type="region of interest" description="Disordered" evidence="1">
    <location>
        <begin position="378"/>
        <end position="525"/>
    </location>
</feature>
<feature type="region of interest" description="Disordered" evidence="1">
    <location>
        <begin position="25"/>
        <end position="49"/>
    </location>
</feature>
<evidence type="ECO:0000313" key="3">
    <source>
        <dbReference type="Proteomes" id="UP001446871"/>
    </source>
</evidence>
<keyword evidence="3" id="KW-1185">Reference proteome</keyword>
<comment type="caution">
    <text evidence="2">The sequence shown here is derived from an EMBL/GenBank/DDBJ whole genome shotgun (WGS) entry which is preliminary data.</text>
</comment>
<feature type="compositionally biased region" description="Polar residues" evidence="1">
    <location>
        <begin position="141"/>
        <end position="163"/>
    </location>
</feature>
<protein>
    <submittedName>
        <fullName evidence="2">Uncharacterized protein</fullName>
    </submittedName>
</protein>
<name>A0ABR1WFC4_9PEZI</name>
<dbReference type="Proteomes" id="UP001446871">
    <property type="component" value="Unassembled WGS sequence"/>
</dbReference>
<evidence type="ECO:0000256" key="1">
    <source>
        <dbReference type="SAM" id="MobiDB-lite"/>
    </source>
</evidence>